<feature type="transmembrane region" description="Helical" evidence="1">
    <location>
        <begin position="225"/>
        <end position="245"/>
    </location>
</feature>
<feature type="transmembrane region" description="Helical" evidence="1">
    <location>
        <begin position="192"/>
        <end position="213"/>
    </location>
</feature>
<gene>
    <name evidence="2" type="ORF">BOP93_07880</name>
</gene>
<protein>
    <recommendedName>
        <fullName evidence="4">EpsG family protein</fullName>
    </recommendedName>
</protein>
<keyword evidence="1" id="KW-0812">Transmembrane</keyword>
<evidence type="ECO:0000313" key="2">
    <source>
        <dbReference type="EMBL" id="AUZ45523.1"/>
    </source>
</evidence>
<proteinExistence type="predicted"/>
<keyword evidence="1" id="KW-0472">Membrane</keyword>
<dbReference type="Proteomes" id="UP000239888">
    <property type="component" value="Chromosome"/>
</dbReference>
<dbReference type="InterPro" id="IPR049458">
    <property type="entry name" value="EpsG-like"/>
</dbReference>
<sequence length="347" mass="38893">MGSHMPYYVVSVLFFVTSSTFGAYTRFPRFFLVLGLLPMAMLALLRGDVGIDTAVYIQEIQKIISVGEYTHTFEPFFEALILLLSFFFDSPRAILATLGLFTTLFLICGKIDKYRSPFIFCAFLIPAYYFDMVMNGVRYGLSFSIVYFALPYLRDRKDLKFILWVLVAGLVQSSGGLLGIILYVLYSRRWKVLIACSALFSLVLLVTYKYFLAKLESYSGLYTTSLFSGASTLVVTAVSLFIWMLDPGTRKNTLPACLILLSLAVLMFGLAQYSYAGLRFLQLINFAVILFFIVSMSAGRVTLSKITKISLIGVAILAFVLKMKNFADSAGDGASPFVPYLFFWEEA</sequence>
<feature type="transmembrane region" description="Helical" evidence="1">
    <location>
        <begin position="94"/>
        <end position="111"/>
    </location>
</feature>
<reference evidence="2 3" key="1">
    <citation type="journal article" date="2018" name="Front. Microbiol.">
        <title>Pseudomonas orientalis F9: A Potent Antagonist against Phytopathogens with Phytotoxic Effect in the Apple Flower.</title>
        <authorList>
            <person name="Zengerer V."/>
            <person name="Schmid M."/>
            <person name="Bieri M."/>
            <person name="Muller D.C."/>
            <person name="Remus-Emsermann M.N.P."/>
            <person name="Ahrens C.H."/>
            <person name="Pelludat C."/>
        </authorList>
    </citation>
    <scope>NUCLEOTIDE SEQUENCE [LARGE SCALE GENOMIC DNA]</scope>
    <source>
        <strain evidence="2 3">F9</strain>
    </source>
</reference>
<organism evidence="2 3">
    <name type="scientific">Pseudomonas orientalis</name>
    <dbReference type="NCBI Taxonomy" id="76758"/>
    <lineage>
        <taxon>Bacteria</taxon>
        <taxon>Pseudomonadati</taxon>
        <taxon>Pseudomonadota</taxon>
        <taxon>Gammaproteobacteria</taxon>
        <taxon>Pseudomonadales</taxon>
        <taxon>Pseudomonadaceae</taxon>
        <taxon>Pseudomonas</taxon>
    </lineage>
</organism>
<evidence type="ECO:0000256" key="1">
    <source>
        <dbReference type="SAM" id="Phobius"/>
    </source>
</evidence>
<feature type="transmembrane region" description="Helical" evidence="1">
    <location>
        <begin position="118"/>
        <end position="141"/>
    </location>
</feature>
<evidence type="ECO:0008006" key="4">
    <source>
        <dbReference type="Google" id="ProtNLM"/>
    </source>
</evidence>
<feature type="transmembrane region" description="Helical" evidence="1">
    <location>
        <begin position="257"/>
        <end position="275"/>
    </location>
</feature>
<dbReference type="Pfam" id="PF14897">
    <property type="entry name" value="EpsG"/>
    <property type="match status" value="1"/>
</dbReference>
<feature type="transmembrane region" description="Helical" evidence="1">
    <location>
        <begin position="281"/>
        <end position="299"/>
    </location>
</feature>
<keyword evidence="1" id="KW-1133">Transmembrane helix</keyword>
<dbReference type="EMBL" id="CP018049">
    <property type="protein sequence ID" value="AUZ45523.1"/>
    <property type="molecule type" value="Genomic_DNA"/>
</dbReference>
<feature type="transmembrane region" description="Helical" evidence="1">
    <location>
        <begin position="30"/>
        <end position="49"/>
    </location>
</feature>
<dbReference type="AlphaFoldDB" id="A0A2L0RTR5"/>
<feature type="transmembrane region" description="Helical" evidence="1">
    <location>
        <begin position="161"/>
        <end position="185"/>
    </location>
</feature>
<feature type="transmembrane region" description="Helical" evidence="1">
    <location>
        <begin position="7"/>
        <end position="24"/>
    </location>
</feature>
<evidence type="ECO:0000313" key="3">
    <source>
        <dbReference type="Proteomes" id="UP000239888"/>
    </source>
</evidence>
<accession>A0A2L0RTR5</accession>
<name>A0A2L0RTR5_9PSED</name>
<dbReference type="KEGG" id="poi:BOP93_07880"/>